<dbReference type="InterPro" id="IPR042100">
    <property type="entry name" value="Bug_dom1"/>
</dbReference>
<dbReference type="PROSITE" id="PS51318">
    <property type="entry name" value="TAT"/>
    <property type="match status" value="1"/>
</dbReference>
<dbReference type="Pfam" id="PF03401">
    <property type="entry name" value="TctC"/>
    <property type="match status" value="1"/>
</dbReference>
<protein>
    <submittedName>
        <fullName evidence="2">Tripartite tricarboxylate transporter substrate binding protein</fullName>
    </submittedName>
</protein>
<dbReference type="EMBL" id="JAUKVY010000006">
    <property type="protein sequence ID" value="MDO1532778.1"/>
    <property type="molecule type" value="Genomic_DNA"/>
</dbReference>
<evidence type="ECO:0000313" key="2">
    <source>
        <dbReference type="EMBL" id="MDO1532778.1"/>
    </source>
</evidence>
<dbReference type="Gene3D" id="3.40.190.10">
    <property type="entry name" value="Periplasmic binding protein-like II"/>
    <property type="match status" value="1"/>
</dbReference>
<dbReference type="InterPro" id="IPR005064">
    <property type="entry name" value="BUG"/>
</dbReference>
<dbReference type="PANTHER" id="PTHR42928:SF5">
    <property type="entry name" value="BLR1237 PROTEIN"/>
    <property type="match status" value="1"/>
</dbReference>
<dbReference type="SUPFAM" id="SSF53850">
    <property type="entry name" value="Periplasmic binding protein-like II"/>
    <property type="match status" value="1"/>
</dbReference>
<reference evidence="2" key="1">
    <citation type="submission" date="2023-06" db="EMBL/GenBank/DDBJ databases">
        <authorList>
            <person name="Jiang Y."/>
            <person name="Liu Q."/>
        </authorList>
    </citation>
    <scope>NUCLEOTIDE SEQUENCE</scope>
    <source>
        <strain evidence="2">CGMCC 1.12090</strain>
    </source>
</reference>
<evidence type="ECO:0000256" key="1">
    <source>
        <dbReference type="ARBA" id="ARBA00006987"/>
    </source>
</evidence>
<comment type="similarity">
    <text evidence="1">Belongs to the UPF0065 (bug) family.</text>
</comment>
<gene>
    <name evidence="2" type="ORF">Q2T77_10800</name>
</gene>
<organism evidence="2 3">
    <name type="scientific">Variovorax ginsengisoli</name>
    <dbReference type="NCBI Taxonomy" id="363844"/>
    <lineage>
        <taxon>Bacteria</taxon>
        <taxon>Pseudomonadati</taxon>
        <taxon>Pseudomonadota</taxon>
        <taxon>Betaproteobacteria</taxon>
        <taxon>Burkholderiales</taxon>
        <taxon>Comamonadaceae</taxon>
        <taxon>Variovorax</taxon>
    </lineage>
</organism>
<dbReference type="CDD" id="cd13578">
    <property type="entry name" value="PBP2_Bug27"/>
    <property type="match status" value="1"/>
</dbReference>
<dbReference type="PIRSF" id="PIRSF017082">
    <property type="entry name" value="YflP"/>
    <property type="match status" value="1"/>
</dbReference>
<dbReference type="PANTHER" id="PTHR42928">
    <property type="entry name" value="TRICARBOXYLATE-BINDING PROTEIN"/>
    <property type="match status" value="1"/>
</dbReference>
<name>A0ABT8S1T4_9BURK</name>
<evidence type="ECO:0000313" key="3">
    <source>
        <dbReference type="Proteomes" id="UP001169027"/>
    </source>
</evidence>
<keyword evidence="3" id="KW-1185">Reference proteome</keyword>
<comment type="caution">
    <text evidence="2">The sequence shown here is derived from an EMBL/GenBank/DDBJ whole genome shotgun (WGS) entry which is preliminary data.</text>
</comment>
<accession>A0ABT8S1T4</accession>
<dbReference type="RefSeq" id="WP_301807963.1">
    <property type="nucleotide sequence ID" value="NZ_JAUJZH010000006.1"/>
</dbReference>
<sequence length="328" mass="34761">MIGRPFDPRRRRALLGLGAAALATAPVLRAWAQGFPSRPISMVVPFPPGGGFDTIARPFAERLGKRLGQAVIVDNRPGSGGNMGTDAVARAPADGYTLLFANDFLATNPSVNRNVRYDPLKDFVPVSMIGTTQVVIAVRPDFPAKNFNELVALSQQRPLSFGTPGAGTSPHLVGEYLSTISPLKTLHVPYKGTAPSVNDAIGGQIDMVYATTPSVAGHIAAGKLRGIAVFGERRSTHLPEVPTLPEAGGPAVNYEVWYCLMAPAAVPAAVLSSIRDATRKALDGELGARLAQLGYAVKPSGPEEVTRLIQRDLARWKDVVARANISID</sequence>
<proteinExistence type="inferred from homology"/>
<dbReference type="Proteomes" id="UP001169027">
    <property type="component" value="Unassembled WGS sequence"/>
</dbReference>
<dbReference type="InterPro" id="IPR006311">
    <property type="entry name" value="TAT_signal"/>
</dbReference>
<dbReference type="Gene3D" id="3.40.190.150">
    <property type="entry name" value="Bordetella uptake gene, domain 1"/>
    <property type="match status" value="1"/>
</dbReference>